<accession>L8JR10</accession>
<dbReference type="AlphaFoldDB" id="L8JR10"/>
<evidence type="ECO:0000313" key="2">
    <source>
        <dbReference type="Proteomes" id="UP000011135"/>
    </source>
</evidence>
<dbReference type="STRING" id="1237149.C900_04614"/>
<organism evidence="1 2">
    <name type="scientific">Fulvivirga imtechensis AK7</name>
    <dbReference type="NCBI Taxonomy" id="1237149"/>
    <lineage>
        <taxon>Bacteria</taxon>
        <taxon>Pseudomonadati</taxon>
        <taxon>Bacteroidota</taxon>
        <taxon>Cytophagia</taxon>
        <taxon>Cytophagales</taxon>
        <taxon>Fulvivirgaceae</taxon>
        <taxon>Fulvivirga</taxon>
    </lineage>
</organism>
<evidence type="ECO:0000313" key="1">
    <source>
        <dbReference type="EMBL" id="ELR69767.1"/>
    </source>
</evidence>
<comment type="caution">
    <text evidence="1">The sequence shown here is derived from an EMBL/GenBank/DDBJ whole genome shotgun (WGS) entry which is preliminary data.</text>
</comment>
<gene>
    <name evidence="1" type="ORF">C900_04614</name>
</gene>
<name>L8JR10_9BACT</name>
<sequence>MFEYENINFTAPDYEVILSYPTDFEGLASDVAVVYLLWDVQNIDGEDVEIWRQLPQTVITGDGILQYNFDFTKYDVRLFLDAQFPLDNLTAIDTDEWIARVVIVPGDFWNTSGRLDLSDYNRMKEALGLPDFAPKQKANTRKPVNSI</sequence>
<dbReference type="Proteomes" id="UP000011135">
    <property type="component" value="Unassembled WGS sequence"/>
</dbReference>
<reference evidence="1 2" key="1">
    <citation type="submission" date="2012-12" db="EMBL/GenBank/DDBJ databases">
        <title>Genome assembly of Fulvivirga imtechensis AK7.</title>
        <authorList>
            <person name="Nupur N."/>
            <person name="Khatri I."/>
            <person name="Kumar R."/>
            <person name="Subramanian S."/>
            <person name="Pinnaka A."/>
        </authorList>
    </citation>
    <scope>NUCLEOTIDE SEQUENCE [LARGE SCALE GENOMIC DNA]</scope>
    <source>
        <strain evidence="1 2">AK7</strain>
    </source>
</reference>
<keyword evidence="2" id="KW-1185">Reference proteome</keyword>
<dbReference type="EMBL" id="AMZN01000068">
    <property type="protein sequence ID" value="ELR69767.1"/>
    <property type="molecule type" value="Genomic_DNA"/>
</dbReference>
<proteinExistence type="predicted"/>
<protein>
    <submittedName>
        <fullName evidence="1">Uncharacterized protein</fullName>
    </submittedName>
</protein>